<dbReference type="EMBL" id="BDQK01000001">
    <property type="protein sequence ID" value="GBF78990.1"/>
    <property type="molecule type" value="Genomic_DNA"/>
</dbReference>
<proteinExistence type="predicted"/>
<evidence type="ECO:0000313" key="2">
    <source>
        <dbReference type="Proteomes" id="UP000287247"/>
    </source>
</evidence>
<comment type="caution">
    <text evidence="1">The sequence shown here is derived from an EMBL/GenBank/DDBJ whole genome shotgun (WGS) entry which is preliminary data.</text>
</comment>
<dbReference type="AlphaFoldDB" id="A0A401ICU8"/>
<dbReference type="Proteomes" id="UP000287247">
    <property type="component" value="Unassembled WGS sequence"/>
</dbReference>
<gene>
    <name evidence="1" type="ORF">AsFPU1_0382</name>
</gene>
<evidence type="ECO:0000313" key="1">
    <source>
        <dbReference type="EMBL" id="GBF78990.1"/>
    </source>
</evidence>
<keyword evidence="2" id="KW-1185">Reference proteome</keyword>
<protein>
    <submittedName>
        <fullName evidence="1">Uncharacterized protein</fullName>
    </submittedName>
</protein>
<reference evidence="2" key="1">
    <citation type="submission" date="2017-05" db="EMBL/GenBank/DDBJ databases">
        <title>Physiological properties and genetic analysis related to exopolysaccharide production of fresh-water unicellular cyanobacterium Aphanothece sacrum, Suizenji Nori, that has been cultured as a food source in Japan.</title>
        <authorList>
            <person name="Kanesaki Y."/>
            <person name="Yoshikawa S."/>
            <person name="Ohki K."/>
        </authorList>
    </citation>
    <scope>NUCLEOTIDE SEQUENCE [LARGE SCALE GENOMIC DNA]</scope>
    <source>
        <strain evidence="2">FPU1</strain>
    </source>
</reference>
<name>A0A401ICU8_APHSA</name>
<dbReference type="RefSeq" id="WP_124977571.1">
    <property type="nucleotide sequence ID" value="NZ_BDQK01000001.1"/>
</dbReference>
<organism evidence="1 2">
    <name type="scientific">Aphanothece sacrum FPU1</name>
    <dbReference type="NCBI Taxonomy" id="1920663"/>
    <lineage>
        <taxon>Bacteria</taxon>
        <taxon>Bacillati</taxon>
        <taxon>Cyanobacteriota</taxon>
        <taxon>Cyanophyceae</taxon>
        <taxon>Oscillatoriophycideae</taxon>
        <taxon>Chroococcales</taxon>
        <taxon>Aphanothecaceae</taxon>
        <taxon>Aphanothece</taxon>
    </lineage>
</organism>
<accession>A0A401ICU8</accession>
<sequence length="96" mass="11276">MNAVELFKRSIGKWEGRRWYVYDNGDKIVRYTQFSNEVISTEQFLFPEGISVTHSFKVWNVTEGKLENEMTTVLHSSFRPHGDSRYIGTPISDERK</sequence>
<dbReference type="OrthoDB" id="9940934at2"/>